<proteinExistence type="predicted"/>
<dbReference type="PaxDb" id="67767-A0A0J7JWI5"/>
<feature type="non-terminal residue" evidence="2">
    <location>
        <position position="91"/>
    </location>
</feature>
<feature type="region of interest" description="Disordered" evidence="1">
    <location>
        <begin position="37"/>
        <end position="65"/>
    </location>
</feature>
<dbReference type="Proteomes" id="UP000036403">
    <property type="component" value="Unassembled WGS sequence"/>
</dbReference>
<feature type="compositionally biased region" description="Basic and acidic residues" evidence="1">
    <location>
        <begin position="37"/>
        <end position="56"/>
    </location>
</feature>
<reference evidence="2 3" key="1">
    <citation type="submission" date="2015-04" db="EMBL/GenBank/DDBJ databases">
        <title>Lasius niger genome sequencing.</title>
        <authorList>
            <person name="Konorov E.A."/>
            <person name="Nikitin M.A."/>
            <person name="Kirill M.V."/>
            <person name="Chang P."/>
        </authorList>
    </citation>
    <scope>NUCLEOTIDE SEQUENCE [LARGE SCALE GENOMIC DNA]</scope>
    <source>
        <tissue evidence="2">Whole</tissue>
    </source>
</reference>
<protein>
    <submittedName>
        <fullName evidence="2">Uncharacterized protein</fullName>
    </submittedName>
</protein>
<name>A0A0J7JWI5_LASNI</name>
<sequence length="91" mass="10001">MSAPAGEAPGALEQIAVTLGIFLEQQRRMMEEVRTFVRRDSPAPDEAPRPREREEAVPAISTSSPAQAVSLLAPQIPEYGGTDEENVQIWR</sequence>
<dbReference type="EMBL" id="LBMM01026956">
    <property type="protein sequence ID" value="KMQ82261.1"/>
    <property type="molecule type" value="Genomic_DNA"/>
</dbReference>
<evidence type="ECO:0000313" key="2">
    <source>
        <dbReference type="EMBL" id="KMQ82261.1"/>
    </source>
</evidence>
<evidence type="ECO:0000313" key="3">
    <source>
        <dbReference type="Proteomes" id="UP000036403"/>
    </source>
</evidence>
<evidence type="ECO:0000256" key="1">
    <source>
        <dbReference type="SAM" id="MobiDB-lite"/>
    </source>
</evidence>
<keyword evidence="3" id="KW-1185">Reference proteome</keyword>
<accession>A0A0J7JWI5</accession>
<organism evidence="2 3">
    <name type="scientific">Lasius niger</name>
    <name type="common">Black garden ant</name>
    <dbReference type="NCBI Taxonomy" id="67767"/>
    <lineage>
        <taxon>Eukaryota</taxon>
        <taxon>Metazoa</taxon>
        <taxon>Ecdysozoa</taxon>
        <taxon>Arthropoda</taxon>
        <taxon>Hexapoda</taxon>
        <taxon>Insecta</taxon>
        <taxon>Pterygota</taxon>
        <taxon>Neoptera</taxon>
        <taxon>Endopterygota</taxon>
        <taxon>Hymenoptera</taxon>
        <taxon>Apocrita</taxon>
        <taxon>Aculeata</taxon>
        <taxon>Formicoidea</taxon>
        <taxon>Formicidae</taxon>
        <taxon>Formicinae</taxon>
        <taxon>Lasius</taxon>
        <taxon>Lasius</taxon>
    </lineage>
</organism>
<comment type="caution">
    <text evidence="2">The sequence shown here is derived from an EMBL/GenBank/DDBJ whole genome shotgun (WGS) entry which is preliminary data.</text>
</comment>
<dbReference type="AlphaFoldDB" id="A0A0J7JWI5"/>
<gene>
    <name evidence="2" type="ORF">RF55_23626</name>
</gene>